<dbReference type="EMBL" id="CBTK010000048">
    <property type="protein sequence ID" value="CDH44013.1"/>
    <property type="molecule type" value="Genomic_DNA"/>
</dbReference>
<feature type="domain" description="Tryptophan synthase beta chain-like PALP" evidence="5">
    <location>
        <begin position="4"/>
        <end position="245"/>
    </location>
</feature>
<sequence>MSSLSNEQLNKGVTAVSAGNHAIAVAYGAQLFGSSAKVVMPKTANSFRVKRCEELGAEVILCQDIQEAFKTVQRIQDEEQRYFVHPFDGPLVALGTATLGVEFVQQAPTMEIAVISIGGGGLAAGAGSAIKQMLPKCRIFGVEPEGANTMYRSFQSGKPETISKINTIADSLGAPSTMQYSFSVCRTFLESIVTVSDEQLARAMALMFERLKLVAEPAAAAALAAVCGPLREQVEGKKVGIVICGSNIDFQTFSSILAQHGLSKSYIALENKT</sequence>
<dbReference type="PANTHER" id="PTHR48078:SF6">
    <property type="entry name" value="L-THREONINE DEHYDRATASE CATABOLIC TDCB"/>
    <property type="match status" value="1"/>
</dbReference>
<reference evidence="6 7" key="1">
    <citation type="journal article" date="2014" name="ISME J.">
        <title>Candidatus Competibacter-lineage genomes retrieved from metagenomes reveal functional metabolic diversity.</title>
        <authorList>
            <person name="McIlroy S.J."/>
            <person name="Albertsen M."/>
            <person name="Andresen E.K."/>
            <person name="Saunders A.M."/>
            <person name="Kristiansen R."/>
            <person name="Stokholm-Bjerregaard M."/>
            <person name="Nielsen K.L."/>
            <person name="Nielsen P.H."/>
        </authorList>
    </citation>
    <scope>NUCLEOTIDE SEQUENCE [LARGE SCALE GENOMIC DNA]</scope>
    <source>
        <strain evidence="6 7">Run_B_J11</strain>
    </source>
</reference>
<dbReference type="EC" id="4.2.1.-" evidence="6"/>
<dbReference type="GO" id="GO:0006565">
    <property type="term" value="P:L-serine catabolic process"/>
    <property type="evidence" value="ECO:0007669"/>
    <property type="project" value="TreeGrafter"/>
</dbReference>
<evidence type="ECO:0000259" key="5">
    <source>
        <dbReference type="Pfam" id="PF00291"/>
    </source>
</evidence>
<dbReference type="Proteomes" id="UP000019184">
    <property type="component" value="Unassembled WGS sequence"/>
</dbReference>
<dbReference type="GO" id="GO:0003941">
    <property type="term" value="F:L-serine ammonia-lyase activity"/>
    <property type="evidence" value="ECO:0007669"/>
    <property type="project" value="TreeGrafter"/>
</dbReference>
<dbReference type="SUPFAM" id="SSF53686">
    <property type="entry name" value="Tryptophan synthase beta subunit-like PLP-dependent enzymes"/>
    <property type="match status" value="1"/>
</dbReference>
<dbReference type="InterPro" id="IPR050147">
    <property type="entry name" value="Ser/Thr_Dehydratase"/>
</dbReference>
<name>A0A7U7G9G1_9GAMM</name>
<evidence type="ECO:0000313" key="6">
    <source>
        <dbReference type="EMBL" id="CDH44013.1"/>
    </source>
</evidence>
<dbReference type="Gene3D" id="3.40.50.1100">
    <property type="match status" value="2"/>
</dbReference>
<organism evidence="6 7">
    <name type="scientific">Candidatus Contendobacter odensis Run_B_J11</name>
    <dbReference type="NCBI Taxonomy" id="1400861"/>
    <lineage>
        <taxon>Bacteria</taxon>
        <taxon>Pseudomonadati</taxon>
        <taxon>Pseudomonadota</taxon>
        <taxon>Gammaproteobacteria</taxon>
        <taxon>Candidatus Competibacteraceae</taxon>
        <taxon>Candidatus Contendibacter</taxon>
    </lineage>
</organism>
<comment type="cofactor">
    <cofactor evidence="1">
        <name>pyridoxal 5'-phosphate</name>
        <dbReference type="ChEBI" id="CHEBI:597326"/>
    </cofactor>
</comment>
<evidence type="ECO:0000256" key="3">
    <source>
        <dbReference type="ARBA" id="ARBA00022898"/>
    </source>
</evidence>
<keyword evidence="3" id="KW-0663">Pyridoxal phosphate</keyword>
<comment type="caution">
    <text evidence="6">The sequence shown here is derived from an EMBL/GenBank/DDBJ whole genome shotgun (WGS) entry which is preliminary data.</text>
</comment>
<dbReference type="AlphaFoldDB" id="A0A7U7G9G1"/>
<evidence type="ECO:0000256" key="2">
    <source>
        <dbReference type="ARBA" id="ARBA00010869"/>
    </source>
</evidence>
<gene>
    <name evidence="6" type="ORF">BN874_1410001</name>
</gene>
<dbReference type="FunFam" id="3.40.50.1100:FF:000005">
    <property type="entry name" value="Threonine dehydratase catabolic"/>
    <property type="match status" value="1"/>
</dbReference>
<dbReference type="InterPro" id="IPR036052">
    <property type="entry name" value="TrpB-like_PALP_sf"/>
</dbReference>
<dbReference type="Pfam" id="PF00291">
    <property type="entry name" value="PALP"/>
    <property type="match status" value="1"/>
</dbReference>
<evidence type="ECO:0000313" key="7">
    <source>
        <dbReference type="Proteomes" id="UP000019184"/>
    </source>
</evidence>
<comment type="similarity">
    <text evidence="2">Belongs to the serine/threonine dehydratase family.</text>
</comment>
<evidence type="ECO:0000256" key="4">
    <source>
        <dbReference type="ARBA" id="ARBA00023239"/>
    </source>
</evidence>
<dbReference type="GO" id="GO:0006567">
    <property type="term" value="P:L-threonine catabolic process"/>
    <property type="evidence" value="ECO:0007669"/>
    <property type="project" value="TreeGrafter"/>
</dbReference>
<protein>
    <submittedName>
        <fullName evidence="6">Phenylserine dehydratase</fullName>
        <ecNumber evidence="6">4.2.1.-</ecNumber>
    </submittedName>
</protein>
<dbReference type="GO" id="GO:0004794">
    <property type="term" value="F:threonine deaminase activity"/>
    <property type="evidence" value="ECO:0007669"/>
    <property type="project" value="TreeGrafter"/>
</dbReference>
<proteinExistence type="inferred from homology"/>
<keyword evidence="7" id="KW-1185">Reference proteome</keyword>
<dbReference type="GO" id="GO:0009097">
    <property type="term" value="P:isoleucine biosynthetic process"/>
    <property type="evidence" value="ECO:0007669"/>
    <property type="project" value="TreeGrafter"/>
</dbReference>
<evidence type="ECO:0000256" key="1">
    <source>
        <dbReference type="ARBA" id="ARBA00001933"/>
    </source>
</evidence>
<accession>A0A7U7G9G1</accession>
<keyword evidence="4 6" id="KW-0456">Lyase</keyword>
<dbReference type="InterPro" id="IPR001926">
    <property type="entry name" value="TrpB-like_PALP"/>
</dbReference>
<dbReference type="PANTHER" id="PTHR48078">
    <property type="entry name" value="THREONINE DEHYDRATASE, MITOCHONDRIAL-RELATED"/>
    <property type="match status" value="1"/>
</dbReference>